<keyword evidence="12" id="KW-1185">Reference proteome</keyword>
<accession>A0A9X2BPZ1</accession>
<comment type="catalytic activity">
    <reaction evidence="1">
        <text>ATP + protein L-histidine = ADP + protein N-phospho-L-histidine.</text>
        <dbReference type="EC" id="2.7.13.3"/>
    </reaction>
</comment>
<dbReference type="InterPro" id="IPR050736">
    <property type="entry name" value="Sensor_HK_Regulatory"/>
</dbReference>
<dbReference type="InterPro" id="IPR036097">
    <property type="entry name" value="HisK_dim/P_sf"/>
</dbReference>
<keyword evidence="8" id="KW-0902">Two-component regulatory system</keyword>
<dbReference type="SMART" id="SM00387">
    <property type="entry name" value="HATPase_c"/>
    <property type="match status" value="1"/>
</dbReference>
<evidence type="ECO:0000259" key="10">
    <source>
        <dbReference type="PROSITE" id="PS50109"/>
    </source>
</evidence>
<dbReference type="GO" id="GO:0000155">
    <property type="term" value="F:phosphorelay sensor kinase activity"/>
    <property type="evidence" value="ECO:0007669"/>
    <property type="project" value="InterPro"/>
</dbReference>
<reference evidence="11" key="1">
    <citation type="submission" date="2022-04" db="EMBL/GenBank/DDBJ databases">
        <authorList>
            <person name="Seo M.-J."/>
        </authorList>
    </citation>
    <scope>NUCLEOTIDE SEQUENCE</scope>
    <source>
        <strain evidence="11">MBLB2552</strain>
    </source>
</reference>
<comment type="caution">
    <text evidence="11">The sequence shown here is derived from an EMBL/GenBank/DDBJ whole genome shotgun (WGS) entry which is preliminary data.</text>
</comment>
<gene>
    <name evidence="11" type="ORF">M0651_00705</name>
</gene>
<evidence type="ECO:0000256" key="5">
    <source>
        <dbReference type="ARBA" id="ARBA00022741"/>
    </source>
</evidence>
<evidence type="ECO:0000256" key="3">
    <source>
        <dbReference type="ARBA" id="ARBA00022553"/>
    </source>
</evidence>
<keyword evidence="9" id="KW-0472">Membrane</keyword>
<dbReference type="EC" id="2.7.13.3" evidence="2"/>
<keyword evidence="6 11" id="KW-0418">Kinase</keyword>
<sequence>MTTGGESSGENGVPPLMGYRSIQRAEEHASSIHRSGLAFDWLYAAYGALFVLLVLGYPLASWVWAGEVFTPPIWIPIVFAAALLLVAGSFAMTLRARSANAIRAAYEVVDAAIAGRQRLTGYEETELSALENKVIRYVELARAREGQVEADRGHLQTLLSDISHQTKTPLSGIMLYGELLEEIPDLGEEARQYAAQIKTQAAKLDWLIGSLVKMSRLEAGMITLQSVVSPLIPTITQAVSQVYAAAERKGIPIAIDCDPVISARHDPKWTAEALFNLLENAVKYSMAGSDMHISVVAGEMFVRIDVADQGMGIAEQEWNDIFKRFYRSKQAATQEGVGIGLYLAREILVAQGGYIKLSSKLGEGSVFSLFLPCM</sequence>
<evidence type="ECO:0000256" key="2">
    <source>
        <dbReference type="ARBA" id="ARBA00012438"/>
    </source>
</evidence>
<evidence type="ECO:0000313" key="12">
    <source>
        <dbReference type="Proteomes" id="UP001139534"/>
    </source>
</evidence>
<dbReference type="Gene3D" id="1.10.287.130">
    <property type="match status" value="1"/>
</dbReference>
<dbReference type="SUPFAM" id="SSF47384">
    <property type="entry name" value="Homodimeric domain of signal transducing histidine kinase"/>
    <property type="match status" value="1"/>
</dbReference>
<proteinExistence type="predicted"/>
<feature type="transmembrane region" description="Helical" evidence="9">
    <location>
        <begin position="41"/>
        <end position="60"/>
    </location>
</feature>
<dbReference type="RefSeq" id="WP_248549944.1">
    <property type="nucleotide sequence ID" value="NZ_JALPRK010000001.1"/>
</dbReference>
<dbReference type="EMBL" id="JALPRK010000001">
    <property type="protein sequence ID" value="MCK8485690.1"/>
    <property type="molecule type" value="Genomic_DNA"/>
</dbReference>
<dbReference type="PROSITE" id="PS50109">
    <property type="entry name" value="HIS_KIN"/>
    <property type="match status" value="1"/>
</dbReference>
<protein>
    <recommendedName>
        <fullName evidence="2">histidine kinase</fullName>
        <ecNumber evidence="2">2.7.13.3</ecNumber>
    </recommendedName>
</protein>
<dbReference type="CDD" id="cd00082">
    <property type="entry name" value="HisKA"/>
    <property type="match status" value="1"/>
</dbReference>
<evidence type="ECO:0000256" key="6">
    <source>
        <dbReference type="ARBA" id="ARBA00022777"/>
    </source>
</evidence>
<dbReference type="InterPro" id="IPR004358">
    <property type="entry name" value="Sig_transdc_His_kin-like_C"/>
</dbReference>
<dbReference type="InterPro" id="IPR003661">
    <property type="entry name" value="HisK_dim/P_dom"/>
</dbReference>
<keyword evidence="3" id="KW-0597">Phosphoprotein</keyword>
<keyword evidence="5" id="KW-0547">Nucleotide-binding</keyword>
<dbReference type="Pfam" id="PF00512">
    <property type="entry name" value="HisKA"/>
    <property type="match status" value="1"/>
</dbReference>
<keyword evidence="7" id="KW-0067">ATP-binding</keyword>
<evidence type="ECO:0000256" key="9">
    <source>
        <dbReference type="SAM" id="Phobius"/>
    </source>
</evidence>
<dbReference type="PRINTS" id="PR00344">
    <property type="entry name" value="BCTRLSENSOR"/>
</dbReference>
<name>A0A9X2BPZ1_9BACL</name>
<evidence type="ECO:0000256" key="8">
    <source>
        <dbReference type="ARBA" id="ARBA00023012"/>
    </source>
</evidence>
<evidence type="ECO:0000313" key="11">
    <source>
        <dbReference type="EMBL" id="MCK8485690.1"/>
    </source>
</evidence>
<dbReference type="Pfam" id="PF02518">
    <property type="entry name" value="HATPase_c"/>
    <property type="match status" value="1"/>
</dbReference>
<dbReference type="Proteomes" id="UP001139534">
    <property type="component" value="Unassembled WGS sequence"/>
</dbReference>
<evidence type="ECO:0000256" key="7">
    <source>
        <dbReference type="ARBA" id="ARBA00022840"/>
    </source>
</evidence>
<keyword evidence="4" id="KW-0808">Transferase</keyword>
<organism evidence="11 12">
    <name type="scientific">Paenibacillus mellifer</name>
    <dbReference type="NCBI Taxonomy" id="2937794"/>
    <lineage>
        <taxon>Bacteria</taxon>
        <taxon>Bacillati</taxon>
        <taxon>Bacillota</taxon>
        <taxon>Bacilli</taxon>
        <taxon>Bacillales</taxon>
        <taxon>Paenibacillaceae</taxon>
        <taxon>Paenibacillus</taxon>
    </lineage>
</organism>
<dbReference type="PANTHER" id="PTHR43711:SF26">
    <property type="entry name" value="SENSOR HISTIDINE KINASE RCSC"/>
    <property type="match status" value="1"/>
</dbReference>
<dbReference type="PANTHER" id="PTHR43711">
    <property type="entry name" value="TWO-COMPONENT HISTIDINE KINASE"/>
    <property type="match status" value="1"/>
</dbReference>
<feature type="transmembrane region" description="Helical" evidence="9">
    <location>
        <begin position="72"/>
        <end position="94"/>
    </location>
</feature>
<keyword evidence="9" id="KW-1133">Transmembrane helix</keyword>
<dbReference type="Gene3D" id="3.30.565.10">
    <property type="entry name" value="Histidine kinase-like ATPase, C-terminal domain"/>
    <property type="match status" value="1"/>
</dbReference>
<feature type="domain" description="Histidine kinase" evidence="10">
    <location>
        <begin position="161"/>
        <end position="374"/>
    </location>
</feature>
<evidence type="ECO:0000256" key="1">
    <source>
        <dbReference type="ARBA" id="ARBA00000085"/>
    </source>
</evidence>
<evidence type="ECO:0000256" key="4">
    <source>
        <dbReference type="ARBA" id="ARBA00022679"/>
    </source>
</evidence>
<dbReference type="InterPro" id="IPR005467">
    <property type="entry name" value="His_kinase_dom"/>
</dbReference>
<dbReference type="AlphaFoldDB" id="A0A9X2BPZ1"/>
<dbReference type="SMART" id="SM00388">
    <property type="entry name" value="HisKA"/>
    <property type="match status" value="1"/>
</dbReference>
<dbReference type="GO" id="GO:0005524">
    <property type="term" value="F:ATP binding"/>
    <property type="evidence" value="ECO:0007669"/>
    <property type="project" value="UniProtKB-KW"/>
</dbReference>
<dbReference type="InterPro" id="IPR036890">
    <property type="entry name" value="HATPase_C_sf"/>
</dbReference>
<keyword evidence="9" id="KW-0812">Transmembrane</keyword>
<dbReference type="SUPFAM" id="SSF55874">
    <property type="entry name" value="ATPase domain of HSP90 chaperone/DNA topoisomerase II/histidine kinase"/>
    <property type="match status" value="1"/>
</dbReference>
<dbReference type="InterPro" id="IPR003594">
    <property type="entry name" value="HATPase_dom"/>
</dbReference>